<proteinExistence type="predicted"/>
<dbReference type="Proteomes" id="UP000095751">
    <property type="component" value="Unassembled WGS sequence"/>
</dbReference>
<keyword evidence="1" id="KW-0812">Transmembrane</keyword>
<keyword evidence="3" id="KW-1185">Reference proteome</keyword>
<dbReference type="InParanoid" id="A0A1E7FBI9"/>
<name>A0A1E7FBI9_9STRA</name>
<reference evidence="2 3" key="1">
    <citation type="submission" date="2016-09" db="EMBL/GenBank/DDBJ databases">
        <title>Extensive genetic diversity and differential bi-allelic expression allows diatom success in the polar Southern Ocean.</title>
        <authorList>
            <consortium name="DOE Joint Genome Institute"/>
            <person name="Mock T."/>
            <person name="Otillar R.P."/>
            <person name="Strauss J."/>
            <person name="Dupont C."/>
            <person name="Frickenhaus S."/>
            <person name="Maumus F."/>
            <person name="Mcmullan M."/>
            <person name="Sanges R."/>
            <person name="Schmutz J."/>
            <person name="Toseland A."/>
            <person name="Valas R."/>
            <person name="Veluchamy A."/>
            <person name="Ward B.J."/>
            <person name="Allen A."/>
            <person name="Barry K."/>
            <person name="Falciatore A."/>
            <person name="Ferrante M."/>
            <person name="Fortunato A.E."/>
            <person name="Gloeckner G."/>
            <person name="Gruber A."/>
            <person name="Hipkin R."/>
            <person name="Janech M."/>
            <person name="Kroth P."/>
            <person name="Leese F."/>
            <person name="Lindquist E."/>
            <person name="Lyon B.R."/>
            <person name="Martin J."/>
            <person name="Mayer C."/>
            <person name="Parker M."/>
            <person name="Quesneville H."/>
            <person name="Raymond J."/>
            <person name="Uhlig C."/>
            <person name="Valentin K.U."/>
            <person name="Worden A.Z."/>
            <person name="Armbrust E.V."/>
            <person name="Bowler C."/>
            <person name="Green B."/>
            <person name="Moulton V."/>
            <person name="Van Oosterhout C."/>
            <person name="Grigoriev I."/>
        </authorList>
    </citation>
    <scope>NUCLEOTIDE SEQUENCE [LARGE SCALE GENOMIC DNA]</scope>
    <source>
        <strain evidence="2 3">CCMP1102</strain>
    </source>
</reference>
<keyword evidence="1" id="KW-1133">Transmembrane helix</keyword>
<evidence type="ECO:0000313" key="3">
    <source>
        <dbReference type="Proteomes" id="UP000095751"/>
    </source>
</evidence>
<accession>A0A1E7FBI9</accession>
<dbReference type="EMBL" id="KV784359">
    <property type="protein sequence ID" value="OEU15530.1"/>
    <property type="molecule type" value="Genomic_DNA"/>
</dbReference>
<gene>
    <name evidence="2" type="ORF">FRACYDRAFT_240221</name>
</gene>
<protein>
    <submittedName>
        <fullName evidence="2">Uncharacterized protein</fullName>
    </submittedName>
</protein>
<dbReference type="KEGG" id="fcy:FRACYDRAFT_240221"/>
<dbReference type="AlphaFoldDB" id="A0A1E7FBI9"/>
<evidence type="ECO:0000256" key="1">
    <source>
        <dbReference type="SAM" id="Phobius"/>
    </source>
</evidence>
<evidence type="ECO:0000313" key="2">
    <source>
        <dbReference type="EMBL" id="OEU15530.1"/>
    </source>
</evidence>
<organism evidence="2 3">
    <name type="scientific">Fragilariopsis cylindrus CCMP1102</name>
    <dbReference type="NCBI Taxonomy" id="635003"/>
    <lineage>
        <taxon>Eukaryota</taxon>
        <taxon>Sar</taxon>
        <taxon>Stramenopiles</taxon>
        <taxon>Ochrophyta</taxon>
        <taxon>Bacillariophyta</taxon>
        <taxon>Bacillariophyceae</taxon>
        <taxon>Bacillariophycidae</taxon>
        <taxon>Bacillariales</taxon>
        <taxon>Bacillariaceae</taxon>
        <taxon>Fragilariopsis</taxon>
    </lineage>
</organism>
<feature type="transmembrane region" description="Helical" evidence="1">
    <location>
        <begin position="38"/>
        <end position="61"/>
    </location>
</feature>
<sequence length="124" mass="13348">MQDLVNSYSFVGPVNLPGFGKVGINGMDAAVGYTIRNVAVPAVIVASLFASVCLPASYSYLAGRKDRIKGHHVSAEVATATDSDNVKSRRTTSSLFAYQDLLLPSSNNTKFRADMTMEKHGMFI</sequence>
<keyword evidence="1" id="KW-0472">Membrane</keyword>